<name>A0AAP5EPD4_9BURK</name>
<proteinExistence type="predicted"/>
<evidence type="ECO:0008006" key="5">
    <source>
        <dbReference type="Google" id="ProtNLM"/>
    </source>
</evidence>
<dbReference type="Proteomes" id="UP001242288">
    <property type="component" value="Unassembled WGS sequence"/>
</dbReference>
<protein>
    <recommendedName>
        <fullName evidence="5">Cupin domain-containing protein</fullName>
    </recommendedName>
</protein>
<evidence type="ECO:0000313" key="2">
    <source>
        <dbReference type="EMBL" id="MDQ6409793.1"/>
    </source>
</evidence>
<organism evidence="2 4">
    <name type="scientific">Paraburkholderia madseniana</name>
    <dbReference type="NCBI Taxonomy" id="2599607"/>
    <lineage>
        <taxon>Bacteria</taxon>
        <taxon>Pseudomonadati</taxon>
        <taxon>Pseudomonadota</taxon>
        <taxon>Betaproteobacteria</taxon>
        <taxon>Burkholderiales</taxon>
        <taxon>Burkholderiaceae</taxon>
        <taxon>Paraburkholderia</taxon>
    </lineage>
</organism>
<dbReference type="EMBL" id="JAMXWF010000018">
    <property type="protein sequence ID" value="MDQ6409793.1"/>
    <property type="molecule type" value="Genomic_DNA"/>
</dbReference>
<evidence type="ECO:0000313" key="3">
    <source>
        <dbReference type="Proteomes" id="UP001209412"/>
    </source>
</evidence>
<dbReference type="InterPro" id="IPR011051">
    <property type="entry name" value="RmlC_Cupin_sf"/>
</dbReference>
<comment type="caution">
    <text evidence="2">The sequence shown here is derived from an EMBL/GenBank/DDBJ whole genome shotgun (WGS) entry which is preliminary data.</text>
</comment>
<accession>A0AAP5EPD4</accession>
<dbReference type="SUPFAM" id="SSF51182">
    <property type="entry name" value="RmlC-like cupins"/>
    <property type="match status" value="1"/>
</dbReference>
<dbReference type="Gene3D" id="2.60.120.10">
    <property type="entry name" value="Jelly Rolls"/>
    <property type="match status" value="1"/>
</dbReference>
<dbReference type="RefSeq" id="WP_234486884.1">
    <property type="nucleotide sequence ID" value="NZ_JAMXWF010000018.1"/>
</dbReference>
<dbReference type="AlphaFoldDB" id="A0AAP5EPD4"/>
<keyword evidence="3" id="KW-1185">Reference proteome</keyword>
<evidence type="ECO:0000313" key="4">
    <source>
        <dbReference type="Proteomes" id="UP001242288"/>
    </source>
</evidence>
<sequence>MALAAMQDASRYIRTLKETIMAGVGSEKVFENDKVIVWNFVLAPGEETPVHTHTLSYMWYAIEGAPLHIFDENGGDLGIFEVPTGAIYSLKCENGYLEVLSEIGKGAKVPATHKARNEGSNPYREVLVEYK</sequence>
<evidence type="ECO:0000313" key="1">
    <source>
        <dbReference type="EMBL" id="MCX4147973.1"/>
    </source>
</evidence>
<dbReference type="EMBL" id="JAPKHW010000018">
    <property type="protein sequence ID" value="MCX4147973.1"/>
    <property type="molecule type" value="Genomic_DNA"/>
</dbReference>
<dbReference type="Proteomes" id="UP001209412">
    <property type="component" value="Unassembled WGS sequence"/>
</dbReference>
<gene>
    <name evidence="2" type="ORF">NIE36_21630</name>
    <name evidence="1" type="ORF">OSB80_21700</name>
</gene>
<dbReference type="InterPro" id="IPR014710">
    <property type="entry name" value="RmlC-like_jellyroll"/>
</dbReference>
<reference evidence="2" key="1">
    <citation type="submission" date="2022-06" db="EMBL/GenBank/DDBJ databases">
        <title>PHB producers.</title>
        <authorList>
            <person name="Besaury L."/>
        </authorList>
    </citation>
    <scope>NUCLEOTIDE SEQUENCE</scope>
    <source>
        <strain evidence="2 3">SEWS6</strain>
    </source>
</reference>